<sequence length="93" mass="11359">MKSPPSYSSRTEEELDKIPKIISKLQDLHRRRTISQLQDFQQQNQQEPRQNSKQSEEEKKGIRNNHTAVAKDWKKRNIQNYEHKRNEIENYFY</sequence>
<evidence type="ECO:0000256" key="1">
    <source>
        <dbReference type="SAM" id="MobiDB-lite"/>
    </source>
</evidence>
<protein>
    <submittedName>
        <fullName evidence="2">Uncharacterized protein</fullName>
    </submittedName>
</protein>
<proteinExistence type="predicted"/>
<reference evidence="2" key="1">
    <citation type="submission" date="2017-07" db="EMBL/GenBank/DDBJ databases">
        <title>Taro Niue Genome Assembly and Annotation.</title>
        <authorList>
            <person name="Atibalentja N."/>
            <person name="Keating K."/>
            <person name="Fields C.J."/>
        </authorList>
    </citation>
    <scope>NUCLEOTIDE SEQUENCE</scope>
    <source>
        <strain evidence="2">Niue_2</strain>
        <tissue evidence="2">Leaf</tissue>
    </source>
</reference>
<dbReference type="AlphaFoldDB" id="A0A843VNG3"/>
<keyword evidence="3" id="KW-1185">Reference proteome</keyword>
<comment type="caution">
    <text evidence="2">The sequence shown here is derived from an EMBL/GenBank/DDBJ whole genome shotgun (WGS) entry which is preliminary data.</text>
</comment>
<feature type="compositionally biased region" description="Basic and acidic residues" evidence="1">
    <location>
        <begin position="81"/>
        <end position="93"/>
    </location>
</feature>
<evidence type="ECO:0000313" key="3">
    <source>
        <dbReference type="Proteomes" id="UP000652761"/>
    </source>
</evidence>
<organism evidence="2 3">
    <name type="scientific">Colocasia esculenta</name>
    <name type="common">Wild taro</name>
    <name type="synonym">Arum esculentum</name>
    <dbReference type="NCBI Taxonomy" id="4460"/>
    <lineage>
        <taxon>Eukaryota</taxon>
        <taxon>Viridiplantae</taxon>
        <taxon>Streptophyta</taxon>
        <taxon>Embryophyta</taxon>
        <taxon>Tracheophyta</taxon>
        <taxon>Spermatophyta</taxon>
        <taxon>Magnoliopsida</taxon>
        <taxon>Liliopsida</taxon>
        <taxon>Araceae</taxon>
        <taxon>Aroideae</taxon>
        <taxon>Colocasieae</taxon>
        <taxon>Colocasia</taxon>
    </lineage>
</organism>
<accession>A0A843VNG3</accession>
<feature type="compositionally biased region" description="Low complexity" evidence="1">
    <location>
        <begin position="38"/>
        <end position="53"/>
    </location>
</feature>
<dbReference type="EMBL" id="NMUH01002148">
    <property type="protein sequence ID" value="MQL98148.1"/>
    <property type="molecule type" value="Genomic_DNA"/>
</dbReference>
<name>A0A843VNG3_COLES</name>
<dbReference type="Proteomes" id="UP000652761">
    <property type="component" value="Unassembled WGS sequence"/>
</dbReference>
<gene>
    <name evidence="2" type="ORF">Taro_030852</name>
</gene>
<evidence type="ECO:0000313" key="2">
    <source>
        <dbReference type="EMBL" id="MQL98148.1"/>
    </source>
</evidence>
<feature type="region of interest" description="Disordered" evidence="1">
    <location>
        <begin position="38"/>
        <end position="93"/>
    </location>
</feature>